<keyword evidence="1" id="KW-1133">Transmembrane helix</keyword>
<dbReference type="EMBL" id="KV878585">
    <property type="protein sequence ID" value="OJJ60200.1"/>
    <property type="molecule type" value="Genomic_DNA"/>
</dbReference>
<keyword evidence="3" id="KW-1185">Reference proteome</keyword>
<dbReference type="Proteomes" id="UP000184356">
    <property type="component" value="Unassembled WGS sequence"/>
</dbReference>
<keyword evidence="1" id="KW-0472">Membrane</keyword>
<reference evidence="3" key="1">
    <citation type="journal article" date="2017" name="Genome Biol.">
        <title>Comparative genomics reveals high biological diversity and specific adaptations in the industrially and medically important fungal genus Aspergillus.</title>
        <authorList>
            <person name="de Vries R.P."/>
            <person name="Riley R."/>
            <person name="Wiebenga A."/>
            <person name="Aguilar-Osorio G."/>
            <person name="Amillis S."/>
            <person name="Uchima C.A."/>
            <person name="Anderluh G."/>
            <person name="Asadollahi M."/>
            <person name="Askin M."/>
            <person name="Barry K."/>
            <person name="Battaglia E."/>
            <person name="Bayram O."/>
            <person name="Benocci T."/>
            <person name="Braus-Stromeyer S.A."/>
            <person name="Caldana C."/>
            <person name="Canovas D."/>
            <person name="Cerqueira G.C."/>
            <person name="Chen F."/>
            <person name="Chen W."/>
            <person name="Choi C."/>
            <person name="Clum A."/>
            <person name="Dos Santos R.A."/>
            <person name="Damasio A.R."/>
            <person name="Diallinas G."/>
            <person name="Emri T."/>
            <person name="Fekete E."/>
            <person name="Flipphi M."/>
            <person name="Freyberg S."/>
            <person name="Gallo A."/>
            <person name="Gournas C."/>
            <person name="Habgood R."/>
            <person name="Hainaut M."/>
            <person name="Harispe M.L."/>
            <person name="Henrissat B."/>
            <person name="Hilden K.S."/>
            <person name="Hope R."/>
            <person name="Hossain A."/>
            <person name="Karabika E."/>
            <person name="Karaffa L."/>
            <person name="Karanyi Z."/>
            <person name="Krasevec N."/>
            <person name="Kuo A."/>
            <person name="Kusch H."/>
            <person name="LaButti K."/>
            <person name="Lagendijk E.L."/>
            <person name="Lapidus A."/>
            <person name="Levasseur A."/>
            <person name="Lindquist E."/>
            <person name="Lipzen A."/>
            <person name="Logrieco A.F."/>
            <person name="MacCabe A."/>
            <person name="Maekelae M.R."/>
            <person name="Malavazi I."/>
            <person name="Melin P."/>
            <person name="Meyer V."/>
            <person name="Mielnichuk N."/>
            <person name="Miskei M."/>
            <person name="Molnar A.P."/>
            <person name="Mule G."/>
            <person name="Ngan C.Y."/>
            <person name="Orejas M."/>
            <person name="Orosz E."/>
            <person name="Ouedraogo J.P."/>
            <person name="Overkamp K.M."/>
            <person name="Park H.-S."/>
            <person name="Perrone G."/>
            <person name="Piumi F."/>
            <person name="Punt P.J."/>
            <person name="Ram A.F."/>
            <person name="Ramon A."/>
            <person name="Rauscher S."/>
            <person name="Record E."/>
            <person name="Riano-Pachon D.M."/>
            <person name="Robert V."/>
            <person name="Roehrig J."/>
            <person name="Ruller R."/>
            <person name="Salamov A."/>
            <person name="Salih N.S."/>
            <person name="Samson R.A."/>
            <person name="Sandor E."/>
            <person name="Sanguinetti M."/>
            <person name="Schuetze T."/>
            <person name="Sepcic K."/>
            <person name="Shelest E."/>
            <person name="Sherlock G."/>
            <person name="Sophianopoulou V."/>
            <person name="Squina F.M."/>
            <person name="Sun H."/>
            <person name="Susca A."/>
            <person name="Todd R.B."/>
            <person name="Tsang A."/>
            <person name="Unkles S.E."/>
            <person name="van de Wiele N."/>
            <person name="van Rossen-Uffink D."/>
            <person name="Oliveira J.V."/>
            <person name="Vesth T.C."/>
            <person name="Visser J."/>
            <person name="Yu J.-H."/>
            <person name="Zhou M."/>
            <person name="Andersen M.R."/>
            <person name="Archer D.B."/>
            <person name="Baker S.E."/>
            <person name="Benoit I."/>
            <person name="Brakhage A.A."/>
            <person name="Braus G.H."/>
            <person name="Fischer R."/>
            <person name="Frisvad J.C."/>
            <person name="Goldman G.H."/>
            <person name="Houbraken J."/>
            <person name="Oakley B."/>
            <person name="Pocsi I."/>
            <person name="Scazzocchio C."/>
            <person name="Seiboth B."/>
            <person name="vanKuyk P.A."/>
            <person name="Wortman J."/>
            <person name="Dyer P.S."/>
            <person name="Grigoriev I.V."/>
        </authorList>
    </citation>
    <scope>NUCLEOTIDE SEQUENCE [LARGE SCALE GENOMIC DNA]</scope>
    <source>
        <strain evidence="3">CBS 593.65</strain>
    </source>
</reference>
<dbReference type="VEuPathDB" id="FungiDB:ASPSYDRAFT_933692"/>
<evidence type="ECO:0000313" key="3">
    <source>
        <dbReference type="Proteomes" id="UP000184356"/>
    </source>
</evidence>
<evidence type="ECO:0000256" key="1">
    <source>
        <dbReference type="SAM" id="Phobius"/>
    </source>
</evidence>
<accession>A0A1L9TL94</accession>
<sequence>MPFIYIYIFIYYGATVVLTRVGGFFQQCSVLSIQSNIQSSKALPIYQANVRQHQ</sequence>
<dbReference type="AlphaFoldDB" id="A0A1L9TL94"/>
<dbReference type="GeneID" id="63768897"/>
<name>A0A1L9TL94_9EURO</name>
<feature type="transmembrane region" description="Helical" evidence="1">
    <location>
        <begin position="6"/>
        <end position="25"/>
    </location>
</feature>
<gene>
    <name evidence="2" type="ORF">ASPSYDRAFT_933692</name>
</gene>
<keyword evidence="1" id="KW-0812">Transmembrane</keyword>
<evidence type="ECO:0000313" key="2">
    <source>
        <dbReference type="EMBL" id="OJJ60200.1"/>
    </source>
</evidence>
<protein>
    <submittedName>
        <fullName evidence="2">Uncharacterized protein</fullName>
    </submittedName>
</protein>
<organism evidence="2 3">
    <name type="scientific">Aspergillus sydowii CBS 593.65</name>
    <dbReference type="NCBI Taxonomy" id="1036612"/>
    <lineage>
        <taxon>Eukaryota</taxon>
        <taxon>Fungi</taxon>
        <taxon>Dikarya</taxon>
        <taxon>Ascomycota</taxon>
        <taxon>Pezizomycotina</taxon>
        <taxon>Eurotiomycetes</taxon>
        <taxon>Eurotiomycetidae</taxon>
        <taxon>Eurotiales</taxon>
        <taxon>Aspergillaceae</taxon>
        <taxon>Aspergillus</taxon>
        <taxon>Aspergillus subgen. Nidulantes</taxon>
    </lineage>
</organism>
<proteinExistence type="predicted"/>
<dbReference type="RefSeq" id="XP_040704006.1">
    <property type="nucleotide sequence ID" value="XM_040852824.1"/>
</dbReference>